<accession>A0ABQ9V734</accession>
<reference evidence="1 2" key="1">
    <citation type="submission" date="2023-05" db="EMBL/GenBank/DDBJ databases">
        <title>B98-5 Cell Line De Novo Hybrid Assembly: An Optical Mapping Approach.</title>
        <authorList>
            <person name="Kananen K."/>
            <person name="Auerbach J.A."/>
            <person name="Kautto E."/>
            <person name="Blachly J.S."/>
        </authorList>
    </citation>
    <scope>NUCLEOTIDE SEQUENCE [LARGE SCALE GENOMIC DNA]</scope>
    <source>
        <strain evidence="1">B95-8</strain>
        <tissue evidence="1">Cell line</tissue>
    </source>
</reference>
<comment type="caution">
    <text evidence="1">The sequence shown here is derived from an EMBL/GenBank/DDBJ whole genome shotgun (WGS) entry which is preliminary data.</text>
</comment>
<evidence type="ECO:0000313" key="1">
    <source>
        <dbReference type="EMBL" id="KAK2105182.1"/>
    </source>
</evidence>
<evidence type="ECO:0000313" key="2">
    <source>
        <dbReference type="Proteomes" id="UP001266305"/>
    </source>
</evidence>
<sequence>MCNEEKVDERAKLSVAAKRLLFREMEKSFDEQNVPKRRSRNAAVEQRLRRLQDRSLTQPITTEEVVIAATTAVQPARYWTDTDACGTRGTGAGQQMHHKVWNVCCWFDKQVSAVSCSGMRDILFVIAQGADNYMLACMGNPSVSLRGKAGTPTAGPSRGSGFPCPPGYCTRSMEDSEA</sequence>
<gene>
    <name evidence="1" type="ORF">P7K49_014696</name>
</gene>
<dbReference type="Proteomes" id="UP001266305">
    <property type="component" value="Unassembled WGS sequence"/>
</dbReference>
<proteinExistence type="predicted"/>
<protein>
    <submittedName>
        <fullName evidence="1">Uncharacterized protein</fullName>
    </submittedName>
</protein>
<name>A0ABQ9V734_SAGOE</name>
<dbReference type="EMBL" id="JASSZA010000007">
    <property type="protein sequence ID" value="KAK2105182.1"/>
    <property type="molecule type" value="Genomic_DNA"/>
</dbReference>
<organism evidence="1 2">
    <name type="scientific">Saguinus oedipus</name>
    <name type="common">Cotton-top tamarin</name>
    <name type="synonym">Oedipomidas oedipus</name>
    <dbReference type="NCBI Taxonomy" id="9490"/>
    <lineage>
        <taxon>Eukaryota</taxon>
        <taxon>Metazoa</taxon>
        <taxon>Chordata</taxon>
        <taxon>Craniata</taxon>
        <taxon>Vertebrata</taxon>
        <taxon>Euteleostomi</taxon>
        <taxon>Mammalia</taxon>
        <taxon>Eutheria</taxon>
        <taxon>Euarchontoglires</taxon>
        <taxon>Primates</taxon>
        <taxon>Haplorrhini</taxon>
        <taxon>Platyrrhini</taxon>
        <taxon>Cebidae</taxon>
        <taxon>Callitrichinae</taxon>
        <taxon>Saguinus</taxon>
    </lineage>
</organism>
<keyword evidence="2" id="KW-1185">Reference proteome</keyword>